<dbReference type="RefSeq" id="WP_110551626.1">
    <property type="nucleotide sequence ID" value="NZ_JACIBU010000002.1"/>
</dbReference>
<dbReference type="Proteomes" id="UP000580718">
    <property type="component" value="Unassembled WGS sequence"/>
</dbReference>
<protein>
    <submittedName>
        <fullName evidence="3">DUF2236 domain-containing protein</fullName>
    </submittedName>
</protein>
<dbReference type="AlphaFoldDB" id="A0A323VBH0"/>
<dbReference type="EMBL" id="JACIBU010000002">
    <property type="protein sequence ID" value="MBB3678664.1"/>
    <property type="molecule type" value="Genomic_DNA"/>
</dbReference>
<feature type="domain" description="ER-bound oxygenase mpaB/mpaB'/Rubber oxygenase catalytic" evidence="1">
    <location>
        <begin position="27"/>
        <end position="261"/>
    </location>
</feature>
<dbReference type="EMBL" id="QKNV01000051">
    <property type="protein sequence ID" value="PZA22039.1"/>
    <property type="molecule type" value="Genomic_DNA"/>
</dbReference>
<comment type="caution">
    <text evidence="3">The sequence shown here is derived from an EMBL/GenBank/DDBJ whole genome shotgun (WGS) entry which is preliminary data.</text>
</comment>
<dbReference type="Proteomes" id="UP000247602">
    <property type="component" value="Unassembled WGS sequence"/>
</dbReference>
<dbReference type="GO" id="GO:0016491">
    <property type="term" value="F:oxidoreductase activity"/>
    <property type="evidence" value="ECO:0007669"/>
    <property type="project" value="InterPro"/>
</dbReference>
<proteinExistence type="predicted"/>
<dbReference type="Pfam" id="PF09995">
    <property type="entry name" value="MPAB_Lcp_cat"/>
    <property type="match status" value="1"/>
</dbReference>
<accession>A0A323VBH0</accession>
<dbReference type="PANTHER" id="PTHR36151:SF3">
    <property type="entry name" value="ER-BOUND OXYGENASE MPAB_MPAB'_RUBBER OXYGENASE CATALYTIC DOMAIN-CONTAINING PROTEIN"/>
    <property type="match status" value="1"/>
</dbReference>
<gene>
    <name evidence="3" type="ORF">DMO24_07105</name>
    <name evidence="2" type="ORF">FHX36_004453</name>
</gene>
<evidence type="ECO:0000313" key="2">
    <source>
        <dbReference type="EMBL" id="MBB3678664.1"/>
    </source>
</evidence>
<sequence length="291" mass="31593">MRPTPSIKDFTAEEDLLGFFGPGSVTWRVHSDPAFSVGGIRALLLQALHPIAMDGVHQFSTGFTTDPWARLTRTAEYVATLTYGTRRDALRVVRRVRGLHRDKSAVEGTTGRRYNVDDADLLLWVHNCEVDSLLSTARRAGVPLTDADADRYVEEQVTAAVLIGAEEDDVPRTVAELEAYFDGVRARLAVTPAARAASRFILLPPMPGWVQLLTPARPAWSTLASLGAATLPRWARQLYGLPGFGLTDAAATAGLRAFRQTALAVPVRVRESPIVRAARVRVAAAEPISAC</sequence>
<reference evidence="2 5" key="2">
    <citation type="submission" date="2020-08" db="EMBL/GenBank/DDBJ databases">
        <title>Sequencing the genomes of 1000 actinobacteria strains.</title>
        <authorList>
            <person name="Klenk H.-P."/>
        </authorList>
    </citation>
    <scope>NUCLEOTIDE SEQUENCE [LARGE SCALE GENOMIC DNA]</scope>
    <source>
        <strain evidence="2 5">DSM 16678</strain>
    </source>
</reference>
<dbReference type="InterPro" id="IPR018713">
    <property type="entry name" value="MPAB/Lcp_cat_dom"/>
</dbReference>
<reference evidence="3 4" key="1">
    <citation type="submission" date="2018-06" db="EMBL/GenBank/DDBJ databases">
        <title>Draft genome sequence of Modestobacter versicolor CP153-2.</title>
        <authorList>
            <person name="Gundlapally S.R."/>
        </authorList>
    </citation>
    <scope>NUCLEOTIDE SEQUENCE [LARGE SCALE GENOMIC DNA]</scope>
    <source>
        <strain evidence="3 4">CP153-2</strain>
    </source>
</reference>
<name>A0A323VBH0_9ACTN</name>
<keyword evidence="4" id="KW-1185">Reference proteome</keyword>
<evidence type="ECO:0000259" key="1">
    <source>
        <dbReference type="Pfam" id="PF09995"/>
    </source>
</evidence>
<dbReference type="PANTHER" id="PTHR36151">
    <property type="entry name" value="BLR2777 PROTEIN"/>
    <property type="match status" value="1"/>
</dbReference>
<dbReference type="OrthoDB" id="108890at2"/>
<evidence type="ECO:0000313" key="5">
    <source>
        <dbReference type="Proteomes" id="UP000580718"/>
    </source>
</evidence>
<evidence type="ECO:0000313" key="4">
    <source>
        <dbReference type="Proteomes" id="UP000247602"/>
    </source>
</evidence>
<evidence type="ECO:0000313" key="3">
    <source>
        <dbReference type="EMBL" id="PZA22039.1"/>
    </source>
</evidence>
<organism evidence="3 4">
    <name type="scientific">Modestobacter versicolor</name>
    <dbReference type="NCBI Taxonomy" id="429133"/>
    <lineage>
        <taxon>Bacteria</taxon>
        <taxon>Bacillati</taxon>
        <taxon>Actinomycetota</taxon>
        <taxon>Actinomycetes</taxon>
        <taxon>Geodermatophilales</taxon>
        <taxon>Geodermatophilaceae</taxon>
        <taxon>Modestobacter</taxon>
    </lineage>
</organism>